<dbReference type="InterPro" id="IPR011059">
    <property type="entry name" value="Metal-dep_hydrolase_composite"/>
</dbReference>
<dbReference type="Pfam" id="PF07969">
    <property type="entry name" value="Amidohydro_3"/>
    <property type="match status" value="1"/>
</dbReference>
<dbReference type="InterPro" id="IPR013108">
    <property type="entry name" value="Amidohydro_3"/>
</dbReference>
<feature type="domain" description="Amidohydrolase 3" evidence="1">
    <location>
        <begin position="180"/>
        <end position="403"/>
    </location>
</feature>
<gene>
    <name evidence="2" type="ORF">H9948_04580</name>
</gene>
<dbReference type="PANTHER" id="PTHR32027">
    <property type="entry name" value="CYTOSINE DEAMINASE"/>
    <property type="match status" value="1"/>
</dbReference>
<evidence type="ECO:0000313" key="2">
    <source>
        <dbReference type="EMBL" id="HJA90049.1"/>
    </source>
</evidence>
<dbReference type="NCBIfam" id="NF005312">
    <property type="entry name" value="PRK06846.1"/>
    <property type="match status" value="1"/>
</dbReference>
<dbReference type="InterPro" id="IPR032466">
    <property type="entry name" value="Metal_Hydrolase"/>
</dbReference>
<comment type="caution">
    <text evidence="2">The sequence shown here is derived from an EMBL/GenBank/DDBJ whole genome shotgun (WGS) entry which is preliminary data.</text>
</comment>
<dbReference type="AlphaFoldDB" id="A0A9D2I1J6"/>
<dbReference type="PANTHER" id="PTHR32027:SF9">
    <property type="entry name" value="BLL3847 PROTEIN"/>
    <property type="match status" value="1"/>
</dbReference>
<reference evidence="2" key="1">
    <citation type="journal article" date="2021" name="PeerJ">
        <title>Extensive microbial diversity within the chicken gut microbiome revealed by metagenomics and culture.</title>
        <authorList>
            <person name="Gilroy R."/>
            <person name="Ravi A."/>
            <person name="Getino M."/>
            <person name="Pursley I."/>
            <person name="Horton D.L."/>
            <person name="Alikhan N.F."/>
            <person name="Baker D."/>
            <person name="Gharbi K."/>
            <person name="Hall N."/>
            <person name="Watson M."/>
            <person name="Adriaenssens E.M."/>
            <person name="Foster-Nyarko E."/>
            <person name="Jarju S."/>
            <person name="Secka A."/>
            <person name="Antonio M."/>
            <person name="Oren A."/>
            <person name="Chaudhuri R.R."/>
            <person name="La Ragione R."/>
            <person name="Hildebrand F."/>
            <person name="Pallen M.J."/>
        </authorList>
    </citation>
    <scope>NUCLEOTIDE SEQUENCE</scope>
    <source>
        <strain evidence="2">CHK171-505</strain>
    </source>
</reference>
<accession>A0A9D2I1J6</accession>
<proteinExistence type="predicted"/>
<dbReference type="InterPro" id="IPR052349">
    <property type="entry name" value="Metallo-hydrolase_Enzymes"/>
</dbReference>
<dbReference type="SUPFAM" id="SSF51556">
    <property type="entry name" value="Metallo-dependent hydrolases"/>
    <property type="match status" value="1"/>
</dbReference>
<evidence type="ECO:0000259" key="1">
    <source>
        <dbReference type="Pfam" id="PF07969"/>
    </source>
</evidence>
<name>A0A9D2I1J6_9LACT</name>
<reference evidence="2" key="2">
    <citation type="submission" date="2021-04" db="EMBL/GenBank/DDBJ databases">
        <authorList>
            <person name="Gilroy R."/>
        </authorList>
    </citation>
    <scope>NUCLEOTIDE SEQUENCE</scope>
    <source>
        <strain evidence="2">CHK171-505</strain>
    </source>
</reference>
<dbReference type="SUPFAM" id="SSF51338">
    <property type="entry name" value="Composite domain of metallo-dependent hydrolases"/>
    <property type="match status" value="1"/>
</dbReference>
<sequence>MKLLIQNVRLETGYHYEDKFPTATKTEIKDILIEKGCFSHISEQIDPTGINTINANGQLILPSLREMHVHLDKTYFGGDWHAPVQASKGIFTRLEEESALLPAQLTTAADRAHYMIQHYIANGHTHIRTHINVDPHIKTKHIALIKEVLQQYKDQITYEIVAFPQHGLLRNGEAFLTVIEEALAMGVTHIGGVDPATMDHDISGVIKKTFELAEKYGVGIDIHLHDSDTLGAFEIHRIMDAMEARQYQAPVTISHAFAIAGIQGTDRDELVERMAKNKVTLTTTVAMGDSPITLPIDYLVRKGVQVELGHDSLIDHWSPFGTGDTIQKLNQVVRRFSWGDERRIGQVLKFASGGITPLSKKGEQLWPKVGDVASAILVDAVSSAHLIARQCPISIVISNGRIIHQADIKLKGAYRG</sequence>
<evidence type="ECO:0000313" key="3">
    <source>
        <dbReference type="Proteomes" id="UP000886856"/>
    </source>
</evidence>
<protein>
    <submittedName>
        <fullName evidence="2">Amidohydrolase family protein</fullName>
    </submittedName>
</protein>
<dbReference type="EMBL" id="DWYW01000098">
    <property type="protein sequence ID" value="HJA90049.1"/>
    <property type="molecule type" value="Genomic_DNA"/>
</dbReference>
<dbReference type="Gene3D" id="3.20.20.140">
    <property type="entry name" value="Metal-dependent hydrolases"/>
    <property type="match status" value="1"/>
</dbReference>
<dbReference type="CDD" id="cd01293">
    <property type="entry name" value="Bact_CD"/>
    <property type="match status" value="1"/>
</dbReference>
<dbReference type="Proteomes" id="UP000886856">
    <property type="component" value="Unassembled WGS sequence"/>
</dbReference>
<dbReference type="Gene3D" id="2.30.40.10">
    <property type="entry name" value="Urease, subunit C, domain 1"/>
    <property type="match status" value="1"/>
</dbReference>
<organism evidence="2 3">
    <name type="scientific">Candidatus Jeotgalibaca merdavium</name>
    <dbReference type="NCBI Taxonomy" id="2838627"/>
    <lineage>
        <taxon>Bacteria</taxon>
        <taxon>Bacillati</taxon>
        <taxon>Bacillota</taxon>
        <taxon>Bacilli</taxon>
        <taxon>Lactobacillales</taxon>
        <taxon>Carnobacteriaceae</taxon>
        <taxon>Jeotgalibaca</taxon>
    </lineage>
</organism>
<dbReference type="GO" id="GO:0016814">
    <property type="term" value="F:hydrolase activity, acting on carbon-nitrogen (but not peptide) bonds, in cyclic amidines"/>
    <property type="evidence" value="ECO:0007669"/>
    <property type="project" value="TreeGrafter"/>
</dbReference>